<keyword evidence="5" id="KW-0472">Membrane</keyword>
<organism evidence="7">
    <name type="scientific">Zea mays</name>
    <name type="common">Maize</name>
    <dbReference type="NCBI Taxonomy" id="4577"/>
    <lineage>
        <taxon>Eukaryota</taxon>
        <taxon>Viridiplantae</taxon>
        <taxon>Streptophyta</taxon>
        <taxon>Embryophyta</taxon>
        <taxon>Tracheophyta</taxon>
        <taxon>Spermatophyta</taxon>
        <taxon>Magnoliopsida</taxon>
        <taxon>Liliopsida</taxon>
        <taxon>Poales</taxon>
        <taxon>Poaceae</taxon>
        <taxon>PACMAD clade</taxon>
        <taxon>Panicoideae</taxon>
        <taxon>Andropogonodae</taxon>
        <taxon>Andropogoneae</taxon>
        <taxon>Tripsacinae</taxon>
        <taxon>Zea</taxon>
    </lineage>
</organism>
<dbReference type="PANTHER" id="PTHR23511">
    <property type="entry name" value="SYNAPTIC VESICLE GLYCOPROTEIN 2"/>
    <property type="match status" value="1"/>
</dbReference>
<dbReference type="PANTHER" id="PTHR23511:SF5">
    <property type="entry name" value="MAJOR FACILITATOR-TYPE TRANSPORTER HXNZ-RELATED"/>
    <property type="match status" value="1"/>
</dbReference>
<name>A0A1D6KXA5_MAIZE</name>
<evidence type="ECO:0000256" key="5">
    <source>
        <dbReference type="ARBA" id="ARBA00023136"/>
    </source>
</evidence>
<dbReference type="Pfam" id="PF00083">
    <property type="entry name" value="Sugar_tr"/>
    <property type="match status" value="2"/>
</dbReference>
<keyword evidence="2" id="KW-0813">Transport</keyword>
<evidence type="ECO:0000256" key="1">
    <source>
        <dbReference type="ARBA" id="ARBA00004141"/>
    </source>
</evidence>
<dbReference type="SUPFAM" id="SSF103473">
    <property type="entry name" value="MFS general substrate transporter"/>
    <property type="match status" value="1"/>
</dbReference>
<evidence type="ECO:0000256" key="4">
    <source>
        <dbReference type="ARBA" id="ARBA00022989"/>
    </source>
</evidence>
<reference evidence="7" key="1">
    <citation type="submission" date="2015-12" db="EMBL/GenBank/DDBJ databases">
        <title>Update maize B73 reference genome by single molecule sequencing technologies.</title>
        <authorList>
            <consortium name="Maize Genome Sequencing Project"/>
            <person name="Ware D."/>
        </authorList>
    </citation>
    <scope>NUCLEOTIDE SEQUENCE [LARGE SCALE GENOMIC DNA]</scope>
    <source>
        <tissue evidence="7">Seedling</tissue>
    </source>
</reference>
<dbReference type="InterPro" id="IPR036259">
    <property type="entry name" value="MFS_trans_sf"/>
</dbReference>
<dbReference type="STRING" id="4577.A0A1D6KXA5"/>
<evidence type="ECO:0000256" key="2">
    <source>
        <dbReference type="ARBA" id="ARBA00022448"/>
    </source>
</evidence>
<comment type="subcellular location">
    <subcellularLocation>
        <location evidence="1">Membrane</location>
        <topology evidence="1">Multi-pass membrane protein</topology>
    </subcellularLocation>
</comment>
<dbReference type="EMBL" id="CM007647">
    <property type="protein sequence ID" value="ONM07091.1"/>
    <property type="molecule type" value="Genomic_DNA"/>
</dbReference>
<dbReference type="InterPro" id="IPR005828">
    <property type="entry name" value="MFS_sugar_transport-like"/>
</dbReference>
<evidence type="ECO:0000313" key="7">
    <source>
        <dbReference type="EMBL" id="ONM07091.1"/>
    </source>
</evidence>
<keyword evidence="3" id="KW-0812">Transmembrane</keyword>
<feature type="domain" description="Major facilitator superfamily (MFS) profile" evidence="6">
    <location>
        <begin position="73"/>
        <end position="553"/>
    </location>
</feature>
<dbReference type="ExpressionAtlas" id="A0A1D6KXA5">
    <property type="expression patterns" value="baseline and differential"/>
</dbReference>
<accession>A0A1D6KXA5</accession>
<proteinExistence type="predicted"/>
<dbReference type="AlphaFoldDB" id="A0A1D6KXA5"/>
<keyword evidence="4" id="KW-1133">Transmembrane helix</keyword>
<evidence type="ECO:0000259" key="6">
    <source>
        <dbReference type="PROSITE" id="PS50850"/>
    </source>
</evidence>
<protein>
    <submittedName>
        <fullName evidence="7">Organic cation/carnitine transporter 7</fullName>
    </submittedName>
</protein>
<dbReference type="FunFam" id="1.20.1250.20:FF:001710">
    <property type="entry name" value="Organic cation/carnitine transporter 7"/>
    <property type="match status" value="1"/>
</dbReference>
<evidence type="ECO:0000256" key="3">
    <source>
        <dbReference type="ARBA" id="ARBA00022692"/>
    </source>
</evidence>
<dbReference type="PROSITE" id="PS50850">
    <property type="entry name" value="MFS"/>
    <property type="match status" value="1"/>
</dbReference>
<dbReference type="GO" id="GO:0016020">
    <property type="term" value="C:membrane"/>
    <property type="evidence" value="ECO:0007669"/>
    <property type="project" value="UniProtKB-SubCell"/>
</dbReference>
<sequence>MYPISCHSKSTLLRIFSQYTIDTDTHSTHQISVVRSRCYTHWFSESAGAAHMETYTTDDALTLMGFGKFQALVLAYAGMGWVAEAMEVMLLSFLGPVVREEWNVSPQDESLLSSVVFAGMLIGACAWGFISDRYGRKSGQWACIFILVLGVRSCRKSWHLDGYFFLFLDYWHSLGGFTCMGMTFCSFARTQLFPFFILWFPYRSYCIYNLFERNATRFCSSRPLKPEFFFGMLLVMSNIDFFLQAVLSALSWRWLLALSSLPCFLLLLFFRITPESPRYLCAQNRMTDARFVLERMAIANQAALPMGVLTYHQETKTECITHVSEDEHLIPVREKEHTDRNAISSKSGAVAVLHKLLSHNLLKSTLLLWFVYYASSFAYYGITLLTSQLSDVNRSCKSDLVFEVHQNNGNLYKDTFITSLAEIPGLILSALLVDRFGRKATMSCLMFACCAFLGPLVLHQNELLTTTLLFGARACGTGATTTLCLYAPEVYPTYVRSTGVGIATAIGKIGGVICPLVAVGMLRSCHQMEAVLVFELVLFLAGVSCILFPVETKGREMD</sequence>
<dbReference type="Gene3D" id="1.20.1250.20">
    <property type="entry name" value="MFS general substrate transporter like domains"/>
    <property type="match status" value="3"/>
</dbReference>
<dbReference type="InterPro" id="IPR020846">
    <property type="entry name" value="MFS_dom"/>
</dbReference>
<gene>
    <name evidence="7" type="ORF">ZEAMMB73_Zm00001d033272</name>
</gene>
<dbReference type="InParanoid" id="A0A1D6KXA5"/>
<dbReference type="GO" id="GO:0022857">
    <property type="term" value="F:transmembrane transporter activity"/>
    <property type="evidence" value="ECO:0007669"/>
    <property type="project" value="InterPro"/>
</dbReference>